<dbReference type="InterPro" id="IPR001128">
    <property type="entry name" value="Cyt_P450"/>
</dbReference>
<dbReference type="HOGENOM" id="CLU_012886_5_2_1"/>
<evidence type="ECO:0000256" key="2">
    <source>
        <dbReference type="ARBA" id="ARBA00005179"/>
    </source>
</evidence>
<keyword evidence="15" id="KW-1185">Reference proteome</keyword>
<keyword evidence="11" id="KW-0175">Coiled coil</keyword>
<dbReference type="InterPro" id="IPR001878">
    <property type="entry name" value="Znf_CCHC"/>
</dbReference>
<keyword evidence="4" id="KW-0349">Heme</keyword>
<dbReference type="PANTHER" id="PTHR24305">
    <property type="entry name" value="CYTOCHROME P450"/>
    <property type="match status" value="1"/>
</dbReference>
<proteinExistence type="inferred from homology"/>
<feature type="region of interest" description="Disordered" evidence="12">
    <location>
        <begin position="675"/>
        <end position="740"/>
    </location>
</feature>
<dbReference type="AlphaFoldDB" id="A0A0C9VN85"/>
<dbReference type="SMART" id="SM00343">
    <property type="entry name" value="ZnF_C2HC"/>
    <property type="match status" value="1"/>
</dbReference>
<dbReference type="SUPFAM" id="SSF57756">
    <property type="entry name" value="Retrovirus zinc finger-like domains"/>
    <property type="match status" value="1"/>
</dbReference>
<dbReference type="PROSITE" id="PS50158">
    <property type="entry name" value="ZF_CCHC"/>
    <property type="match status" value="1"/>
</dbReference>
<comment type="pathway">
    <text evidence="2">Secondary metabolite biosynthesis.</text>
</comment>
<dbReference type="SUPFAM" id="SSF48264">
    <property type="entry name" value="Cytochrome P450"/>
    <property type="match status" value="1"/>
</dbReference>
<dbReference type="InterPro" id="IPR050121">
    <property type="entry name" value="Cytochrome_P450_monoxygenase"/>
</dbReference>
<organism evidence="14 15">
    <name type="scientific">Sphaerobolus stellatus (strain SS14)</name>
    <dbReference type="NCBI Taxonomy" id="990650"/>
    <lineage>
        <taxon>Eukaryota</taxon>
        <taxon>Fungi</taxon>
        <taxon>Dikarya</taxon>
        <taxon>Basidiomycota</taxon>
        <taxon>Agaricomycotina</taxon>
        <taxon>Agaricomycetes</taxon>
        <taxon>Phallomycetidae</taxon>
        <taxon>Geastrales</taxon>
        <taxon>Sphaerobolaceae</taxon>
        <taxon>Sphaerobolus</taxon>
    </lineage>
</organism>
<keyword evidence="10" id="KW-0863">Zinc-finger</keyword>
<keyword evidence="10" id="KW-0862">Zinc</keyword>
<protein>
    <recommendedName>
        <fullName evidence="13">CCHC-type domain-containing protein</fullName>
    </recommendedName>
</protein>
<dbReference type="GO" id="GO:0008270">
    <property type="term" value="F:zinc ion binding"/>
    <property type="evidence" value="ECO:0007669"/>
    <property type="project" value="UniProtKB-KW"/>
</dbReference>
<evidence type="ECO:0000259" key="13">
    <source>
        <dbReference type="PROSITE" id="PS50158"/>
    </source>
</evidence>
<dbReference type="GO" id="GO:0020037">
    <property type="term" value="F:heme binding"/>
    <property type="evidence" value="ECO:0007669"/>
    <property type="project" value="InterPro"/>
</dbReference>
<evidence type="ECO:0000256" key="10">
    <source>
        <dbReference type="PROSITE-ProRule" id="PRU00047"/>
    </source>
</evidence>
<feature type="coiled-coil region" evidence="11">
    <location>
        <begin position="335"/>
        <end position="362"/>
    </location>
</feature>
<dbReference type="GO" id="GO:0003676">
    <property type="term" value="F:nucleic acid binding"/>
    <property type="evidence" value="ECO:0007669"/>
    <property type="project" value="InterPro"/>
</dbReference>
<gene>
    <name evidence="14" type="ORF">M422DRAFT_257783</name>
</gene>
<comment type="similarity">
    <text evidence="3">Belongs to the cytochrome P450 family.</text>
</comment>
<evidence type="ECO:0000256" key="5">
    <source>
        <dbReference type="ARBA" id="ARBA00022664"/>
    </source>
</evidence>
<sequence length="885" mass="99260">MNQPIYGQMFHALFYQGTPANADTLITITSRIEHNNHLILAGPKVLETKGQLDSIKEDILGVIQDTASGGPLSEKEVAANATFMVTAGLDTMSQGSAALFQYIVGNIDVQTRLQEEFRKAFEGQDIETATLVRLPYVEACVLESLRIMPPIATAEAMEVTEQLNTVFSRVRASMSRMSPRMKELFSVPFNQMSGKTCEPAQTAMMDPAPSSGAEERMRTTHFRIPGDQHSWAPLPRNIPEDIPHAAHGEQGEDSQLRHSREAHTVYARNTPEVWVRVTSSEPQSIDMNALREEIKAMISATIKEKLYSNADSVTTVSQSMQALDSNAQYWSDLSNKAMRRSCQALELQLKLAEEKVNSILHEEAPEEALLEAAREACSICFQLDQSSRLREAGLMPEQQVQFSANTGRNIVSPSRNYGHNPIIELHIPQSEVNAQFGQQSTPALSINAQLDGAVVDMTSEYSGIQEMVRQALRNASLEDEPEKSFLAKAGVKMGNPPTYSGERNLEKFENWLLGQCLTDEAQEWFYQQVERFDQEVKHWDLESVLMGLQKWFMLTLLLNKVVVGYDHLMQGSMNVQQLHQQLTKLAKQMVELPDAYSYWRRFMNALKPSIREEVLGKGFTAEFSKIDELVEQAVIVDNAKRYTSGYNSNQSNVYANKPATVDHKCVQQTTTLNRSSNANAGASNQHRSGNNNFQNQSTPQSMSAGGGGNGRNNNPTYSRNPVKPGNTVNRPTQSSPVRTVPRANNTVVCFNCNQPGHIRPNCPFPDKDRRIAGARIEEVILEEDEGQIEEFDEYAPHPEEQQEFEDQPEENDQEYRFDDEEYETRSIDNDVVHVNAVIKASGYNDCRRLYGIRVSEAEADLRVSVVLQTGGKEQPVYDHRARKKA</sequence>
<comment type="cofactor">
    <cofactor evidence="1">
        <name>heme</name>
        <dbReference type="ChEBI" id="CHEBI:30413"/>
    </cofactor>
</comment>
<evidence type="ECO:0000256" key="1">
    <source>
        <dbReference type="ARBA" id="ARBA00001971"/>
    </source>
</evidence>
<feature type="compositionally biased region" description="Polar residues" evidence="12">
    <location>
        <begin position="726"/>
        <end position="740"/>
    </location>
</feature>
<evidence type="ECO:0000256" key="9">
    <source>
        <dbReference type="ARBA" id="ARBA00023033"/>
    </source>
</evidence>
<feature type="non-terminal residue" evidence="14">
    <location>
        <position position="1"/>
    </location>
</feature>
<dbReference type="GO" id="GO:0004497">
    <property type="term" value="F:monooxygenase activity"/>
    <property type="evidence" value="ECO:0007669"/>
    <property type="project" value="UniProtKB-KW"/>
</dbReference>
<dbReference type="GO" id="GO:0006397">
    <property type="term" value="P:mRNA processing"/>
    <property type="evidence" value="ECO:0007669"/>
    <property type="project" value="UniProtKB-KW"/>
</dbReference>
<dbReference type="Pfam" id="PF00098">
    <property type="entry name" value="zf-CCHC"/>
    <property type="match status" value="1"/>
</dbReference>
<dbReference type="GO" id="GO:0005506">
    <property type="term" value="F:iron ion binding"/>
    <property type="evidence" value="ECO:0007669"/>
    <property type="project" value="InterPro"/>
</dbReference>
<dbReference type="Gene3D" id="1.10.630.10">
    <property type="entry name" value="Cytochrome P450"/>
    <property type="match status" value="1"/>
</dbReference>
<dbReference type="Pfam" id="PF00067">
    <property type="entry name" value="p450"/>
    <property type="match status" value="1"/>
</dbReference>
<evidence type="ECO:0000313" key="15">
    <source>
        <dbReference type="Proteomes" id="UP000054279"/>
    </source>
</evidence>
<dbReference type="OrthoDB" id="7486164at2759"/>
<evidence type="ECO:0000256" key="6">
    <source>
        <dbReference type="ARBA" id="ARBA00022723"/>
    </source>
</evidence>
<accession>A0A0C9VN85</accession>
<dbReference type="EMBL" id="KN837152">
    <property type="protein sequence ID" value="KIJ39460.1"/>
    <property type="molecule type" value="Genomic_DNA"/>
</dbReference>
<keyword evidence="6" id="KW-0479">Metal-binding</keyword>
<dbReference type="InterPro" id="IPR036875">
    <property type="entry name" value="Znf_CCHC_sf"/>
</dbReference>
<dbReference type="GO" id="GO:0016705">
    <property type="term" value="F:oxidoreductase activity, acting on paired donors, with incorporation or reduction of molecular oxygen"/>
    <property type="evidence" value="ECO:0007669"/>
    <property type="project" value="InterPro"/>
</dbReference>
<dbReference type="InterPro" id="IPR036396">
    <property type="entry name" value="Cyt_P450_sf"/>
</dbReference>
<reference evidence="14 15" key="1">
    <citation type="submission" date="2014-06" db="EMBL/GenBank/DDBJ databases">
        <title>Evolutionary Origins and Diversification of the Mycorrhizal Mutualists.</title>
        <authorList>
            <consortium name="DOE Joint Genome Institute"/>
            <consortium name="Mycorrhizal Genomics Consortium"/>
            <person name="Kohler A."/>
            <person name="Kuo A."/>
            <person name="Nagy L.G."/>
            <person name="Floudas D."/>
            <person name="Copeland A."/>
            <person name="Barry K.W."/>
            <person name="Cichocki N."/>
            <person name="Veneault-Fourrey C."/>
            <person name="LaButti K."/>
            <person name="Lindquist E.A."/>
            <person name="Lipzen A."/>
            <person name="Lundell T."/>
            <person name="Morin E."/>
            <person name="Murat C."/>
            <person name="Riley R."/>
            <person name="Ohm R."/>
            <person name="Sun H."/>
            <person name="Tunlid A."/>
            <person name="Henrissat B."/>
            <person name="Grigoriev I.V."/>
            <person name="Hibbett D.S."/>
            <person name="Martin F."/>
        </authorList>
    </citation>
    <scope>NUCLEOTIDE SEQUENCE [LARGE SCALE GENOMIC DNA]</scope>
    <source>
        <strain evidence="14 15">SS14</strain>
    </source>
</reference>
<evidence type="ECO:0000256" key="4">
    <source>
        <dbReference type="ARBA" id="ARBA00022617"/>
    </source>
</evidence>
<feature type="compositionally biased region" description="Low complexity" evidence="12">
    <location>
        <begin position="675"/>
        <end position="684"/>
    </location>
</feature>
<evidence type="ECO:0000256" key="11">
    <source>
        <dbReference type="SAM" id="Coils"/>
    </source>
</evidence>
<dbReference type="Gene3D" id="4.10.60.10">
    <property type="entry name" value="Zinc finger, CCHC-type"/>
    <property type="match status" value="1"/>
</dbReference>
<keyword evidence="8" id="KW-0408">Iron</keyword>
<evidence type="ECO:0000256" key="3">
    <source>
        <dbReference type="ARBA" id="ARBA00010617"/>
    </source>
</evidence>
<feature type="compositionally biased region" description="Polar residues" evidence="12">
    <location>
        <begin position="685"/>
        <end position="703"/>
    </location>
</feature>
<keyword evidence="5" id="KW-0507">mRNA processing</keyword>
<keyword evidence="9" id="KW-0503">Monooxygenase</keyword>
<evidence type="ECO:0000256" key="12">
    <source>
        <dbReference type="SAM" id="MobiDB-lite"/>
    </source>
</evidence>
<name>A0A0C9VN85_SPHS4</name>
<dbReference type="Proteomes" id="UP000054279">
    <property type="component" value="Unassembled WGS sequence"/>
</dbReference>
<evidence type="ECO:0000313" key="14">
    <source>
        <dbReference type="EMBL" id="KIJ39460.1"/>
    </source>
</evidence>
<evidence type="ECO:0000256" key="8">
    <source>
        <dbReference type="ARBA" id="ARBA00023004"/>
    </source>
</evidence>
<keyword evidence="7" id="KW-0560">Oxidoreductase</keyword>
<evidence type="ECO:0000256" key="7">
    <source>
        <dbReference type="ARBA" id="ARBA00023002"/>
    </source>
</evidence>
<dbReference type="PANTHER" id="PTHR24305:SF166">
    <property type="entry name" value="CYTOCHROME P450 12A4, MITOCHONDRIAL-RELATED"/>
    <property type="match status" value="1"/>
</dbReference>
<feature type="domain" description="CCHC-type" evidence="13">
    <location>
        <begin position="749"/>
        <end position="763"/>
    </location>
</feature>